<dbReference type="EMBL" id="CAEZWJ010000032">
    <property type="protein sequence ID" value="CAB4657850.1"/>
    <property type="molecule type" value="Genomic_DNA"/>
</dbReference>
<dbReference type="AlphaFoldDB" id="A0A6J6L798"/>
<name>A0A6J6L798_9ZZZZ</name>
<accession>A0A6J6L798</accession>
<protein>
    <submittedName>
        <fullName evidence="1">Unannotated protein</fullName>
    </submittedName>
</protein>
<organism evidence="1">
    <name type="scientific">freshwater metagenome</name>
    <dbReference type="NCBI Taxonomy" id="449393"/>
    <lineage>
        <taxon>unclassified sequences</taxon>
        <taxon>metagenomes</taxon>
        <taxon>ecological metagenomes</taxon>
    </lineage>
</organism>
<reference evidence="1" key="1">
    <citation type="submission" date="2020-05" db="EMBL/GenBank/DDBJ databases">
        <authorList>
            <person name="Chiriac C."/>
            <person name="Salcher M."/>
            <person name="Ghai R."/>
            <person name="Kavagutti S V."/>
        </authorList>
    </citation>
    <scope>NUCLEOTIDE SEQUENCE</scope>
</reference>
<proteinExistence type="predicted"/>
<gene>
    <name evidence="1" type="ORF">UFOPK2214_01034</name>
</gene>
<sequence length="40" mass="4490">MGRKEQLNSSGHPGGPIAFFEHLEAWRMSGEFEGLQFSHS</sequence>
<evidence type="ECO:0000313" key="1">
    <source>
        <dbReference type="EMBL" id="CAB4657850.1"/>
    </source>
</evidence>